<evidence type="ECO:0000313" key="1">
    <source>
        <dbReference type="EMBL" id="GAA5482494.1"/>
    </source>
</evidence>
<sequence length="64" mass="7006">MIENLHVTEEVGEQLEALAQQLDLDRREVAAMAMRHGLEVLLQHLGPQETDSEIRSDLGGGSAP</sequence>
<proteinExistence type="predicted"/>
<evidence type="ECO:0000313" key="2">
    <source>
        <dbReference type="Proteomes" id="UP001476282"/>
    </source>
</evidence>
<evidence type="ECO:0008006" key="3">
    <source>
        <dbReference type="Google" id="ProtNLM"/>
    </source>
</evidence>
<dbReference type="EMBL" id="BAABRI010000008">
    <property type="protein sequence ID" value="GAA5482494.1"/>
    <property type="molecule type" value="Genomic_DNA"/>
</dbReference>
<name>A0ABP9UT23_9BACT</name>
<gene>
    <name evidence="1" type="ORF">Hsar01_01716</name>
</gene>
<dbReference type="Proteomes" id="UP001476282">
    <property type="component" value="Unassembled WGS sequence"/>
</dbReference>
<protein>
    <recommendedName>
        <fullName evidence="3">Ribbon-helix-helix protein CopG domain-containing protein</fullName>
    </recommendedName>
</protein>
<organism evidence="1 2">
    <name type="scientific">Haloferula sargassicola</name>
    <dbReference type="NCBI Taxonomy" id="490096"/>
    <lineage>
        <taxon>Bacteria</taxon>
        <taxon>Pseudomonadati</taxon>
        <taxon>Verrucomicrobiota</taxon>
        <taxon>Verrucomicrobiia</taxon>
        <taxon>Verrucomicrobiales</taxon>
        <taxon>Verrucomicrobiaceae</taxon>
        <taxon>Haloferula</taxon>
    </lineage>
</organism>
<reference evidence="1 2" key="1">
    <citation type="submission" date="2024-02" db="EMBL/GenBank/DDBJ databases">
        <title>Haloferula sargassicola NBRC 104335.</title>
        <authorList>
            <person name="Ichikawa N."/>
            <person name="Katano-Makiyama Y."/>
            <person name="Hidaka K."/>
        </authorList>
    </citation>
    <scope>NUCLEOTIDE SEQUENCE [LARGE SCALE GENOMIC DNA]</scope>
    <source>
        <strain evidence="1 2">NBRC 104335</strain>
    </source>
</reference>
<comment type="caution">
    <text evidence="1">The sequence shown here is derived from an EMBL/GenBank/DDBJ whole genome shotgun (WGS) entry which is preliminary data.</text>
</comment>
<keyword evidence="2" id="KW-1185">Reference proteome</keyword>
<accession>A0ABP9UT23</accession>